<organism evidence="1 2">
    <name type="scientific">Thermoproteus uzoniensis (strain 768-20)</name>
    <dbReference type="NCBI Taxonomy" id="999630"/>
    <lineage>
        <taxon>Archaea</taxon>
        <taxon>Thermoproteota</taxon>
        <taxon>Thermoprotei</taxon>
        <taxon>Thermoproteales</taxon>
        <taxon>Thermoproteaceae</taxon>
        <taxon>Thermoproteus</taxon>
    </lineage>
</organism>
<dbReference type="HOGENOM" id="CLU_2379543_0_0_2"/>
<evidence type="ECO:0000313" key="2">
    <source>
        <dbReference type="Proteomes" id="UP000008138"/>
    </source>
</evidence>
<dbReference type="KEGG" id="tuz:TUZN_1767"/>
<reference key="2">
    <citation type="submission" date="2011-03" db="EMBL/GenBank/DDBJ databases">
        <title>Complete genome sequence of the thermoacidophilic crenarchaeon Thermoproteus uzoniensis 768-20.</title>
        <authorList>
            <person name="Mardanov A.V."/>
            <person name="Gumerov V.M."/>
            <person name="Beletsky A.V."/>
            <person name="Prokofeva M.I."/>
            <person name="Bonch-Osmolovskaya E.A."/>
            <person name="Ravin N.V."/>
            <person name="Skryabin K.G."/>
        </authorList>
    </citation>
    <scope>NUCLEOTIDE SEQUENCE</scope>
    <source>
        <strain>768-20</strain>
    </source>
</reference>
<keyword evidence="2" id="KW-1185">Reference proteome</keyword>
<name>F2L3I9_THEU7</name>
<gene>
    <name evidence="1" type="ordered locus">TUZN_1767</name>
</gene>
<sequence length="108" mass="11714">MAAGRSKSLYITYIRVYVKKLTLSVREDLAERAKARSRGLGSLSRLVEDFLESIDGEGLADVLCGELGLDCAEPLTTPGEIAARRPRALGPPTAALVAEMRRERAGRL</sequence>
<dbReference type="EMBL" id="CP002590">
    <property type="protein sequence ID" value="AEA13228.1"/>
    <property type="molecule type" value="Genomic_DNA"/>
</dbReference>
<accession>F2L3I9</accession>
<dbReference type="AlphaFoldDB" id="F2L3I9"/>
<proteinExistence type="predicted"/>
<protein>
    <submittedName>
        <fullName evidence="1">Uncharacterized protein</fullName>
    </submittedName>
</protein>
<reference evidence="1 2" key="1">
    <citation type="journal article" date="2011" name="J. Bacteriol.">
        <title>Complete genome sequence of the thermoacidophilic crenarchaeon Thermoproteus uzoniensis 768-20.</title>
        <authorList>
            <person name="Mardanov A.V."/>
            <person name="Gumerov V.M."/>
            <person name="Beletsky A.V."/>
            <person name="Prokofeva M.I."/>
            <person name="Bonch-Osmolovskaya E.A."/>
            <person name="Ravin N.V."/>
            <person name="Skryabin K.G."/>
        </authorList>
    </citation>
    <scope>NUCLEOTIDE SEQUENCE [LARGE SCALE GENOMIC DNA]</scope>
    <source>
        <strain evidence="1 2">768-20</strain>
    </source>
</reference>
<dbReference type="InterPro" id="IPR045944">
    <property type="entry name" value="DUF6364"/>
</dbReference>
<evidence type="ECO:0000313" key="1">
    <source>
        <dbReference type="EMBL" id="AEA13228.1"/>
    </source>
</evidence>
<dbReference type="eggNOG" id="arCOG08357">
    <property type="taxonomic scope" value="Archaea"/>
</dbReference>
<dbReference type="Pfam" id="PF19891">
    <property type="entry name" value="DUF6364"/>
    <property type="match status" value="1"/>
</dbReference>
<dbReference type="Proteomes" id="UP000008138">
    <property type="component" value="Chromosome"/>
</dbReference>